<evidence type="ECO:0000256" key="1">
    <source>
        <dbReference type="ARBA" id="ARBA00004651"/>
    </source>
</evidence>
<gene>
    <name evidence="9" type="ORF">E1956_09355</name>
</gene>
<reference evidence="9 10" key="1">
    <citation type="submission" date="2019-03" db="EMBL/GenBank/DDBJ databases">
        <title>Paraburkholderia sp. 7MH5, isolated from subtropical forest soil.</title>
        <authorList>
            <person name="Gao Z.-H."/>
            <person name="Qiu L.-H."/>
        </authorList>
    </citation>
    <scope>NUCLEOTIDE SEQUENCE [LARGE SCALE GENOMIC DNA]</scope>
    <source>
        <strain evidence="9 10">7MH5</strain>
    </source>
</reference>
<evidence type="ECO:0000256" key="7">
    <source>
        <dbReference type="SAM" id="Phobius"/>
    </source>
</evidence>
<feature type="region of interest" description="Disordered" evidence="6">
    <location>
        <begin position="55"/>
        <end position="92"/>
    </location>
</feature>
<dbReference type="OrthoDB" id="5952202at2"/>
<dbReference type="EMBL" id="CP038148">
    <property type="protein sequence ID" value="QBQ98571.1"/>
    <property type="molecule type" value="Genomic_DNA"/>
</dbReference>
<feature type="transmembrane region" description="Helical" evidence="7">
    <location>
        <begin position="147"/>
        <end position="166"/>
    </location>
</feature>
<dbReference type="Proteomes" id="UP000295727">
    <property type="component" value="Chromosome 1"/>
</dbReference>
<keyword evidence="4 7" id="KW-1133">Transmembrane helix</keyword>
<feature type="domain" description="Type II secretion system protein GspF" evidence="8">
    <location>
        <begin position="211"/>
        <end position="336"/>
    </location>
</feature>
<accession>A0A4P7CWQ9</accession>
<dbReference type="GO" id="GO:0005886">
    <property type="term" value="C:plasma membrane"/>
    <property type="evidence" value="ECO:0007669"/>
    <property type="project" value="UniProtKB-SubCell"/>
</dbReference>
<organism evidence="9 10">
    <name type="scientific">Paraburkholderia pallida</name>
    <dbReference type="NCBI Taxonomy" id="2547399"/>
    <lineage>
        <taxon>Bacteria</taxon>
        <taxon>Pseudomonadati</taxon>
        <taxon>Pseudomonadota</taxon>
        <taxon>Betaproteobacteria</taxon>
        <taxon>Burkholderiales</taxon>
        <taxon>Burkholderiaceae</taxon>
        <taxon>Paraburkholderia</taxon>
    </lineage>
</organism>
<evidence type="ECO:0000256" key="2">
    <source>
        <dbReference type="ARBA" id="ARBA00022475"/>
    </source>
</evidence>
<evidence type="ECO:0000313" key="10">
    <source>
        <dbReference type="Proteomes" id="UP000295727"/>
    </source>
</evidence>
<dbReference type="AlphaFoldDB" id="A0A4P7CWQ9"/>
<evidence type="ECO:0000259" key="8">
    <source>
        <dbReference type="Pfam" id="PF00482"/>
    </source>
</evidence>
<dbReference type="KEGG" id="ppai:E1956_09355"/>
<proteinExistence type="predicted"/>
<comment type="subcellular location">
    <subcellularLocation>
        <location evidence="1">Cell membrane</location>
        <topology evidence="1">Multi-pass membrane protein</topology>
    </subcellularLocation>
</comment>
<keyword evidence="10" id="KW-1185">Reference proteome</keyword>
<evidence type="ECO:0000313" key="9">
    <source>
        <dbReference type="EMBL" id="QBQ98571.1"/>
    </source>
</evidence>
<name>A0A4P7CWQ9_9BURK</name>
<feature type="compositionally biased region" description="Low complexity" evidence="6">
    <location>
        <begin position="55"/>
        <end position="88"/>
    </location>
</feature>
<keyword evidence="3 7" id="KW-0812">Transmembrane</keyword>
<evidence type="ECO:0000256" key="6">
    <source>
        <dbReference type="SAM" id="MobiDB-lite"/>
    </source>
</evidence>
<feature type="transmembrane region" description="Helical" evidence="7">
    <location>
        <begin position="321"/>
        <end position="346"/>
    </location>
</feature>
<keyword evidence="5 7" id="KW-0472">Membrane</keyword>
<evidence type="ECO:0000256" key="5">
    <source>
        <dbReference type="ARBA" id="ARBA00023136"/>
    </source>
</evidence>
<dbReference type="PANTHER" id="PTHR35007">
    <property type="entry name" value="INTEGRAL MEMBRANE PROTEIN-RELATED"/>
    <property type="match status" value="1"/>
</dbReference>
<sequence length="354" mass="36910">MTNYGSHASRQGTAAADARVADARVAAGGVPVGASVGSSVGLSMGASAGVSPGVQVGPSGSLRGGAPAASRSAQGGAAAQGKGGAAPADALKGAPRRSGLPGMLDALGAAGVRWLDTSAGKLIVADEDRRLLDQCGYVDARARGFYCLIRLVSASVVALLAAWYGLVHGVRPVALAGGGLLLGFFVPKLVVRRRAQARLDAVAEELPMLVDLLRLLQGVGLSLDQSLQVMINEFRLVLPVLAGEMEIAQRQFVAGRTREQSLQRMATIYENEDLRAVIRLLVQVDKHGGAVQEPLKQFGDRLREVRRATLRERIGKLTVRMTGVMVVTLLPALLIVTAGPGVIAVMRTLASIHR</sequence>
<feature type="transmembrane region" description="Helical" evidence="7">
    <location>
        <begin position="172"/>
        <end position="191"/>
    </location>
</feature>
<keyword evidence="2" id="KW-1003">Cell membrane</keyword>
<dbReference type="Pfam" id="PF00482">
    <property type="entry name" value="T2SSF"/>
    <property type="match status" value="1"/>
</dbReference>
<protein>
    <submittedName>
        <fullName evidence="9">Type II secretion system F family protein</fullName>
    </submittedName>
</protein>
<evidence type="ECO:0000256" key="3">
    <source>
        <dbReference type="ARBA" id="ARBA00022692"/>
    </source>
</evidence>
<dbReference type="InterPro" id="IPR018076">
    <property type="entry name" value="T2SS_GspF_dom"/>
</dbReference>
<evidence type="ECO:0000256" key="4">
    <source>
        <dbReference type="ARBA" id="ARBA00022989"/>
    </source>
</evidence>
<dbReference type="PANTHER" id="PTHR35007:SF2">
    <property type="entry name" value="PILUS ASSEMBLE PROTEIN"/>
    <property type="match status" value="1"/>
</dbReference>